<dbReference type="EMBL" id="MN739979">
    <property type="protein sequence ID" value="QHT81195.1"/>
    <property type="molecule type" value="Genomic_DNA"/>
</dbReference>
<dbReference type="AlphaFoldDB" id="A0A6C0HM51"/>
<evidence type="ECO:0000313" key="1">
    <source>
        <dbReference type="EMBL" id="QHT81195.1"/>
    </source>
</evidence>
<name>A0A6C0HM51_9ZZZZ</name>
<sequence length="59" mass="7275">MAIYKENNEQYKQTSYIFYHCISVDIFKYNFFHKKTKQQNNKTTKQQNNKTTYIVKKTI</sequence>
<reference evidence="1" key="1">
    <citation type="journal article" date="2020" name="Nature">
        <title>Giant virus diversity and host interactions through global metagenomics.</title>
        <authorList>
            <person name="Schulz F."/>
            <person name="Roux S."/>
            <person name="Paez-Espino D."/>
            <person name="Jungbluth S."/>
            <person name="Walsh D.A."/>
            <person name="Denef V.J."/>
            <person name="McMahon K.D."/>
            <person name="Konstantinidis K.T."/>
            <person name="Eloe-Fadrosh E.A."/>
            <person name="Kyrpides N.C."/>
            <person name="Woyke T."/>
        </authorList>
    </citation>
    <scope>NUCLEOTIDE SEQUENCE</scope>
    <source>
        <strain evidence="1">GVMAG-M-3300023184-13</strain>
    </source>
</reference>
<accession>A0A6C0HM51</accession>
<proteinExistence type="predicted"/>
<protein>
    <submittedName>
        <fullName evidence="1">Uncharacterized protein</fullName>
    </submittedName>
</protein>
<organism evidence="1">
    <name type="scientific">viral metagenome</name>
    <dbReference type="NCBI Taxonomy" id="1070528"/>
    <lineage>
        <taxon>unclassified sequences</taxon>
        <taxon>metagenomes</taxon>
        <taxon>organismal metagenomes</taxon>
    </lineage>
</organism>